<sequence length="59" mass="6985">MVDMEKIYNYVSELNNQAIIKEVDHSITGTSRQNQHGPNRPRQRKRKRGEEYPKSVSRN</sequence>
<name>A0ACB0YMW7_MELEN</name>
<protein>
    <submittedName>
        <fullName evidence="1">Uncharacterized protein</fullName>
    </submittedName>
</protein>
<organism evidence="1 2">
    <name type="scientific">Meloidogyne enterolobii</name>
    <name type="common">Root-knot nematode worm</name>
    <name type="synonym">Meloidogyne mayaguensis</name>
    <dbReference type="NCBI Taxonomy" id="390850"/>
    <lineage>
        <taxon>Eukaryota</taxon>
        <taxon>Metazoa</taxon>
        <taxon>Ecdysozoa</taxon>
        <taxon>Nematoda</taxon>
        <taxon>Chromadorea</taxon>
        <taxon>Rhabditida</taxon>
        <taxon>Tylenchina</taxon>
        <taxon>Tylenchomorpha</taxon>
        <taxon>Tylenchoidea</taxon>
        <taxon>Meloidogynidae</taxon>
        <taxon>Meloidogyninae</taxon>
        <taxon>Meloidogyne</taxon>
    </lineage>
</organism>
<dbReference type="EMBL" id="CAVMJV010000015">
    <property type="protein sequence ID" value="CAK5054014.1"/>
    <property type="molecule type" value="Genomic_DNA"/>
</dbReference>
<gene>
    <name evidence="1" type="ORF">MENTE1834_LOCUS14286</name>
</gene>
<evidence type="ECO:0000313" key="2">
    <source>
        <dbReference type="Proteomes" id="UP001497535"/>
    </source>
</evidence>
<proteinExistence type="predicted"/>
<reference evidence="1" key="1">
    <citation type="submission" date="2023-11" db="EMBL/GenBank/DDBJ databases">
        <authorList>
            <person name="Poullet M."/>
        </authorList>
    </citation>
    <scope>NUCLEOTIDE SEQUENCE</scope>
    <source>
        <strain evidence="1">E1834</strain>
    </source>
</reference>
<evidence type="ECO:0000313" key="1">
    <source>
        <dbReference type="EMBL" id="CAK5054014.1"/>
    </source>
</evidence>
<keyword evidence="2" id="KW-1185">Reference proteome</keyword>
<accession>A0ACB0YMW7</accession>
<dbReference type="Proteomes" id="UP001497535">
    <property type="component" value="Unassembled WGS sequence"/>
</dbReference>
<comment type="caution">
    <text evidence="1">The sequence shown here is derived from an EMBL/GenBank/DDBJ whole genome shotgun (WGS) entry which is preliminary data.</text>
</comment>